<reference evidence="1 2" key="1">
    <citation type="submission" date="2017-07" db="EMBL/GenBank/DDBJ databases">
        <title>Phylogenetic study on the rhizospheric bacterium Ochrobactrum sp. A44.</title>
        <authorList>
            <person name="Krzyzanowska D.M."/>
            <person name="Ossowicki A."/>
            <person name="Rajewska M."/>
            <person name="Maciag T."/>
            <person name="Kaczynski Z."/>
            <person name="Czerwicka M."/>
            <person name="Jafra S."/>
        </authorList>
    </citation>
    <scope>NUCLEOTIDE SEQUENCE [LARGE SCALE GENOMIC DNA]</scope>
    <source>
        <strain evidence="1 2">CCUG 30717</strain>
    </source>
</reference>
<proteinExistence type="predicted"/>
<gene>
    <name evidence="1" type="ORF">CEV34_5024</name>
</gene>
<dbReference type="Proteomes" id="UP000216188">
    <property type="component" value="Unassembled WGS sequence"/>
</dbReference>
<dbReference type="STRING" id="419475.A8A54_14655"/>
<keyword evidence="1" id="KW-0804">Transcription</keyword>
<dbReference type="GO" id="GO:0000428">
    <property type="term" value="C:DNA-directed RNA polymerase complex"/>
    <property type="evidence" value="ECO:0007669"/>
    <property type="project" value="UniProtKB-KW"/>
</dbReference>
<organism evidence="1 2">
    <name type="scientific">Brucella pseudogrignonensis</name>
    <dbReference type="NCBI Taxonomy" id="419475"/>
    <lineage>
        <taxon>Bacteria</taxon>
        <taxon>Pseudomonadati</taxon>
        <taxon>Pseudomonadota</taxon>
        <taxon>Alphaproteobacteria</taxon>
        <taxon>Hyphomicrobiales</taxon>
        <taxon>Brucellaceae</taxon>
        <taxon>Brucella/Ochrobactrum group</taxon>
        <taxon>Brucella</taxon>
    </lineage>
</organism>
<protein>
    <submittedName>
        <fullName evidence="1">Putative dNA-directed RNA polymerase protein</fullName>
    </submittedName>
</protein>
<keyword evidence="2" id="KW-1185">Reference proteome</keyword>
<evidence type="ECO:0000313" key="2">
    <source>
        <dbReference type="Proteomes" id="UP000216188"/>
    </source>
</evidence>
<keyword evidence="1" id="KW-0240">DNA-directed RNA polymerase</keyword>
<dbReference type="RefSeq" id="WP_007879481.1">
    <property type="nucleotide sequence ID" value="NZ_CAXURC020000002.1"/>
</dbReference>
<evidence type="ECO:0000313" key="1">
    <source>
        <dbReference type="EMBL" id="OYR21322.1"/>
    </source>
</evidence>
<dbReference type="EMBL" id="NNRM01000048">
    <property type="protein sequence ID" value="OYR21322.1"/>
    <property type="molecule type" value="Genomic_DNA"/>
</dbReference>
<accession>A0A256G2M1</accession>
<name>A0A256G2M1_9HYPH</name>
<sequence length="136" mass="14653">MTAQVFRNSNIGMRFRKHSVLRMPSRMLIALFSLLFLVSTQFCYAMAHDLPLTAAVIDCHTTAQVAKHGGGHSTPTDHGKKASAACVMMSCGGIIQLSSSVALFTPDHEFGLPPRVASLNSNDPFGVLRPPITSQI</sequence>
<comment type="caution">
    <text evidence="1">The sequence shown here is derived from an EMBL/GenBank/DDBJ whole genome shotgun (WGS) entry which is preliminary data.</text>
</comment>
<dbReference type="AlphaFoldDB" id="A0A256G2M1"/>